<accession>A0ABV9LST9</accession>
<evidence type="ECO:0000256" key="2">
    <source>
        <dbReference type="ARBA" id="ARBA00022692"/>
    </source>
</evidence>
<feature type="domain" description="Peptidase S54 rhomboid" evidence="6">
    <location>
        <begin position="54"/>
        <end position="200"/>
    </location>
</feature>
<dbReference type="InterPro" id="IPR023826">
    <property type="entry name" value="Rhom-like_SP_proteobac"/>
</dbReference>
<dbReference type="SUPFAM" id="SSF144091">
    <property type="entry name" value="Rhomboid-like"/>
    <property type="match status" value="1"/>
</dbReference>
<keyword evidence="2 5" id="KW-0812">Transmembrane</keyword>
<feature type="transmembrane region" description="Helical" evidence="5">
    <location>
        <begin position="120"/>
        <end position="140"/>
    </location>
</feature>
<dbReference type="InterPro" id="IPR035952">
    <property type="entry name" value="Rhomboid-like_sf"/>
</dbReference>
<evidence type="ECO:0000313" key="7">
    <source>
        <dbReference type="EMBL" id="MFC4699249.1"/>
    </source>
</evidence>
<feature type="transmembrane region" description="Helical" evidence="5">
    <location>
        <begin position="70"/>
        <end position="88"/>
    </location>
</feature>
<keyword evidence="4 5" id="KW-0472">Membrane</keyword>
<feature type="transmembrane region" description="Helical" evidence="5">
    <location>
        <begin position="95"/>
        <end position="114"/>
    </location>
</feature>
<dbReference type="Gene3D" id="1.20.1540.10">
    <property type="entry name" value="Rhomboid-like"/>
    <property type="match status" value="1"/>
</dbReference>
<gene>
    <name evidence="7" type="primary">rrtA</name>
    <name evidence="7" type="ORF">ACFO4O_03640</name>
</gene>
<evidence type="ECO:0000256" key="5">
    <source>
        <dbReference type="SAM" id="Phobius"/>
    </source>
</evidence>
<feature type="transmembrane region" description="Helical" evidence="5">
    <location>
        <begin position="147"/>
        <end position="165"/>
    </location>
</feature>
<reference evidence="8" key="1">
    <citation type="journal article" date="2019" name="Int. J. Syst. Evol. Microbiol.">
        <title>The Global Catalogue of Microorganisms (GCM) 10K type strain sequencing project: providing services to taxonomists for standard genome sequencing and annotation.</title>
        <authorList>
            <consortium name="The Broad Institute Genomics Platform"/>
            <consortium name="The Broad Institute Genome Sequencing Center for Infectious Disease"/>
            <person name="Wu L."/>
            <person name="Ma J."/>
        </authorList>
    </citation>
    <scope>NUCLEOTIDE SEQUENCE [LARGE SCALE GENOMIC DNA]</scope>
    <source>
        <strain evidence="8">KACC 12507</strain>
    </source>
</reference>
<name>A0ABV9LST9_9ALTE</name>
<dbReference type="NCBIfam" id="TIGR03902">
    <property type="entry name" value="rhom_GG_sort"/>
    <property type="match status" value="1"/>
</dbReference>
<keyword evidence="8" id="KW-1185">Reference proteome</keyword>
<dbReference type="PANTHER" id="PTHR43066">
    <property type="entry name" value="RHOMBOID-RELATED PROTEIN"/>
    <property type="match status" value="1"/>
</dbReference>
<dbReference type="EMBL" id="JBHSGU010000002">
    <property type="protein sequence ID" value="MFC4699249.1"/>
    <property type="molecule type" value="Genomic_DNA"/>
</dbReference>
<evidence type="ECO:0000256" key="3">
    <source>
        <dbReference type="ARBA" id="ARBA00022989"/>
    </source>
</evidence>
<dbReference type="GO" id="GO:0016787">
    <property type="term" value="F:hydrolase activity"/>
    <property type="evidence" value="ECO:0007669"/>
    <property type="project" value="UniProtKB-KW"/>
</dbReference>
<comment type="subcellular location">
    <subcellularLocation>
        <location evidence="1">Membrane</location>
        <topology evidence="1">Multi-pass membrane protein</topology>
    </subcellularLocation>
</comment>
<dbReference type="Pfam" id="PF01694">
    <property type="entry name" value="Rhomboid"/>
    <property type="match status" value="1"/>
</dbReference>
<evidence type="ECO:0000256" key="4">
    <source>
        <dbReference type="ARBA" id="ARBA00023136"/>
    </source>
</evidence>
<evidence type="ECO:0000313" key="8">
    <source>
        <dbReference type="Proteomes" id="UP001595897"/>
    </source>
</evidence>
<protein>
    <submittedName>
        <fullName evidence="7">Rhombosortase</fullName>
        <ecNumber evidence="7">3.4.21.-</ecNumber>
    </submittedName>
</protein>
<comment type="caution">
    <text evidence="7">The sequence shown here is derived from an EMBL/GenBank/DDBJ whole genome shotgun (WGS) entry which is preliminary data.</text>
</comment>
<dbReference type="EC" id="3.4.21.-" evidence="7"/>
<evidence type="ECO:0000256" key="1">
    <source>
        <dbReference type="ARBA" id="ARBA00004141"/>
    </source>
</evidence>
<evidence type="ECO:0000259" key="6">
    <source>
        <dbReference type="Pfam" id="PF01694"/>
    </source>
</evidence>
<proteinExistence type="predicted"/>
<dbReference type="InterPro" id="IPR022764">
    <property type="entry name" value="Peptidase_S54_rhomboid_dom"/>
</dbReference>
<sequence length="213" mass="23224">MNKNAPPELAGAPRKMLVPSSVLAICIGLLCIAVALLPAHIQAYFVLSDAGISKWQLWRLITAHFTHTNLWHLGLNLVGLALIWLLFIEQLSWRYTLFTVAICTAGLSVLLIITNGLSDILWYAGLSGTLHGLFAFAVALELKHKRLSTFVLIGLGCFKLSYEQLGGSTQDTADLIGANVAIDAHLWGAVLGVFCAVIVLTINLVKHKTQKRR</sequence>
<organism evidence="7 8">
    <name type="scientific">Glaciecola siphonariae</name>
    <dbReference type="NCBI Taxonomy" id="521012"/>
    <lineage>
        <taxon>Bacteria</taxon>
        <taxon>Pseudomonadati</taxon>
        <taxon>Pseudomonadota</taxon>
        <taxon>Gammaproteobacteria</taxon>
        <taxon>Alteromonadales</taxon>
        <taxon>Alteromonadaceae</taxon>
        <taxon>Glaciecola</taxon>
    </lineage>
</organism>
<keyword evidence="7" id="KW-0378">Hydrolase</keyword>
<feature type="transmembrane region" description="Helical" evidence="5">
    <location>
        <begin position="185"/>
        <end position="205"/>
    </location>
</feature>
<feature type="transmembrane region" description="Helical" evidence="5">
    <location>
        <begin position="21"/>
        <end position="41"/>
    </location>
</feature>
<dbReference type="Proteomes" id="UP001595897">
    <property type="component" value="Unassembled WGS sequence"/>
</dbReference>
<dbReference type="RefSeq" id="WP_382406002.1">
    <property type="nucleotide sequence ID" value="NZ_JBHSGU010000002.1"/>
</dbReference>
<keyword evidence="3 5" id="KW-1133">Transmembrane helix</keyword>